<dbReference type="Pfam" id="PF18758">
    <property type="entry name" value="KDZ"/>
    <property type="match status" value="1"/>
</dbReference>
<feature type="region of interest" description="Disordered" evidence="1">
    <location>
        <begin position="1"/>
        <end position="90"/>
    </location>
</feature>
<dbReference type="InterPro" id="IPR041457">
    <property type="entry name" value="CxC2_KDZ-assoc"/>
</dbReference>
<evidence type="ECO:0000313" key="4">
    <source>
        <dbReference type="EMBL" id="KDR65963.1"/>
    </source>
</evidence>
<sequence length="1074" mass="121673">MSKHSNDSEPSGSTQPAPAKQIWNLPGFRLSRQNEAQKPTPASLSSSSSSSHVKTLSLGTTGRLAGKRKHKSHATTQPPPSMPSHMEPTPIQVDAPLVDVTPDVVEPPEVPAVPINVQVGAKSKRIRDNKTHSKLLEWLTLWDTTLDEILCHDGLGDYLGCQECFACHDEPGVFKCKDCSGGGRLRCQACIVQAHKDTPLHRIEESLKNLGLCVQHGHGGCDCPCPSPGPPGFLVFDTSGIHAINIDYCDCPKDNKLDRRTQLLRQGWFPATFTRPNTVFTFDCLDTFHEHTLQAKGNLYDFYHLLLQKTDNANVSATFYRYKEIHRVFRFWRNLMSLKRTGRGHDPEGIGDTPPGSLTVECPACPHPGQNLPDNWQEAGPLMFLYILYISIDANFKLKSKSRGLKDLELMPGWGPFVEESAYQDYITNYVDEPEINTCESEHNTIVRAQTRCTPGYAVSGVGIVVCSRHALVRRTGAGDLQKGEKYCNMDFIIFAALLGILLPWIFITYNIGCQWSKNFRSCMSDFPEHMQINPETRVDVAIPSWHINGHGKRYRSDFCLGYTPGAGRTCGEEVKITWSATNALGPSIREMAPAARHNTLNDQWNGWNFHKIVGFRTLFSKRFQEAVLMSTRHTEIFEKFSATFPPQTVARWTRMVERWEADPKASNPYDEPEEATMLHDVRLELAQNKTLQLAAGYIPPHKVSMMGFFTMGFDIEDQQFTFKRELSRTKGKKTSKQLADLEEKRSALIRQILIWRPIQLAYTPHVAALLPLVQGDVGDGGGHYSNPESAPLYFPSSIPLNICQRPELQAVCEAEHRLREAQADDALADVRRLHRVIQGLWQFKKLNVSGTGNWPNTWMLNSYSQFESKLQRAANHYRVAHTALIALDPNGAWRQRLQELKPTDLRGPGRDPDHPAKKSNGRFEPSWIWLVPRSPQERGDNQTEDEFNHSMRTEWAQTHAHMCRWKEELLIIQEEMRRVLAFFKWKSAWWLEQASQRETVEPAVQSGIVAYAHKQSTLCLQMAARCAVYWLPVMKKHGIIPTWSDSEDDDEDDNVDNRSDTGEVDINDILDFE</sequence>
<keyword evidence="2" id="KW-0472">Membrane</keyword>
<evidence type="ECO:0000259" key="3">
    <source>
        <dbReference type="Pfam" id="PF18803"/>
    </source>
</evidence>
<feature type="compositionally biased region" description="Basic and acidic residues" evidence="1">
    <location>
        <begin position="901"/>
        <end position="917"/>
    </location>
</feature>
<proteinExistence type="predicted"/>
<keyword evidence="2" id="KW-1133">Transmembrane helix</keyword>
<feature type="compositionally biased region" description="Acidic residues" evidence="1">
    <location>
        <begin position="1063"/>
        <end position="1074"/>
    </location>
</feature>
<feature type="domain" description="CxC2-like cysteine cluster KDZ transposase-associated" evidence="3">
    <location>
        <begin position="207"/>
        <end position="313"/>
    </location>
</feature>
<name>A0A067SGV5_GALM3</name>
<feature type="transmembrane region" description="Helical" evidence="2">
    <location>
        <begin position="492"/>
        <end position="513"/>
    </location>
</feature>
<keyword evidence="2" id="KW-0812">Transmembrane</keyword>
<reference evidence="5" key="1">
    <citation type="journal article" date="2014" name="Proc. Natl. Acad. Sci. U.S.A.">
        <title>Extensive sampling of basidiomycete genomes demonstrates inadequacy of the white-rot/brown-rot paradigm for wood decay fungi.</title>
        <authorList>
            <person name="Riley R."/>
            <person name="Salamov A.A."/>
            <person name="Brown D.W."/>
            <person name="Nagy L.G."/>
            <person name="Floudas D."/>
            <person name="Held B.W."/>
            <person name="Levasseur A."/>
            <person name="Lombard V."/>
            <person name="Morin E."/>
            <person name="Otillar R."/>
            <person name="Lindquist E.A."/>
            <person name="Sun H."/>
            <person name="LaButti K.M."/>
            <person name="Schmutz J."/>
            <person name="Jabbour D."/>
            <person name="Luo H."/>
            <person name="Baker S.E."/>
            <person name="Pisabarro A.G."/>
            <person name="Walton J.D."/>
            <person name="Blanchette R.A."/>
            <person name="Henrissat B."/>
            <person name="Martin F."/>
            <person name="Cullen D."/>
            <person name="Hibbett D.S."/>
            <person name="Grigoriev I.V."/>
        </authorList>
    </citation>
    <scope>NUCLEOTIDE SEQUENCE [LARGE SCALE GENOMIC DNA]</scope>
    <source>
        <strain evidence="5">CBS 339.88</strain>
    </source>
</reference>
<evidence type="ECO:0000313" key="5">
    <source>
        <dbReference type="Proteomes" id="UP000027222"/>
    </source>
</evidence>
<protein>
    <recommendedName>
        <fullName evidence="3">CxC2-like cysteine cluster KDZ transposase-associated domain-containing protein</fullName>
    </recommendedName>
</protein>
<evidence type="ECO:0000256" key="2">
    <source>
        <dbReference type="SAM" id="Phobius"/>
    </source>
</evidence>
<gene>
    <name evidence="4" type="ORF">GALMADRAFT_232763</name>
</gene>
<evidence type="ECO:0000256" key="1">
    <source>
        <dbReference type="SAM" id="MobiDB-lite"/>
    </source>
</evidence>
<dbReference type="STRING" id="685588.A0A067SGV5"/>
<keyword evidence="5" id="KW-1185">Reference proteome</keyword>
<feature type="region of interest" description="Disordered" evidence="1">
    <location>
        <begin position="901"/>
        <end position="922"/>
    </location>
</feature>
<feature type="compositionally biased region" description="Polar residues" evidence="1">
    <location>
        <begin position="31"/>
        <end position="42"/>
    </location>
</feature>
<accession>A0A067SGV5</accession>
<dbReference type="AlphaFoldDB" id="A0A067SGV5"/>
<feature type="region of interest" description="Disordered" evidence="1">
    <location>
        <begin position="1042"/>
        <end position="1074"/>
    </location>
</feature>
<feature type="compositionally biased region" description="Acidic residues" evidence="1">
    <location>
        <begin position="1046"/>
        <end position="1055"/>
    </location>
</feature>
<dbReference type="HOGENOM" id="CLU_003703_13_0_1"/>
<dbReference type="Proteomes" id="UP000027222">
    <property type="component" value="Unassembled WGS sequence"/>
</dbReference>
<dbReference type="OrthoDB" id="2804062at2759"/>
<dbReference type="Pfam" id="PF18803">
    <property type="entry name" value="CxC2"/>
    <property type="match status" value="1"/>
</dbReference>
<dbReference type="InterPro" id="IPR040521">
    <property type="entry name" value="KDZ"/>
</dbReference>
<dbReference type="EMBL" id="KL142429">
    <property type="protein sequence ID" value="KDR65963.1"/>
    <property type="molecule type" value="Genomic_DNA"/>
</dbReference>
<organism evidence="4 5">
    <name type="scientific">Galerina marginata (strain CBS 339.88)</name>
    <dbReference type="NCBI Taxonomy" id="685588"/>
    <lineage>
        <taxon>Eukaryota</taxon>
        <taxon>Fungi</taxon>
        <taxon>Dikarya</taxon>
        <taxon>Basidiomycota</taxon>
        <taxon>Agaricomycotina</taxon>
        <taxon>Agaricomycetes</taxon>
        <taxon>Agaricomycetidae</taxon>
        <taxon>Agaricales</taxon>
        <taxon>Agaricineae</taxon>
        <taxon>Strophariaceae</taxon>
        <taxon>Galerina</taxon>
    </lineage>
</organism>